<accession>F9Y8B4</accession>
<reference evidence="1 2" key="1">
    <citation type="journal article" date="2011" name="J. Bacteriol.">
        <title>Complete genome sequence of the industrial strain Ketogulonicigenium vulgare WSH-001.</title>
        <authorList>
            <person name="Liu L."/>
            <person name="Li Y."/>
            <person name="Zhang J."/>
            <person name="Zhou Z."/>
            <person name="Liu J."/>
            <person name="Li X."/>
            <person name="Zhou J."/>
            <person name="Du G."/>
            <person name="Wang L."/>
            <person name="Chen J."/>
        </authorList>
    </citation>
    <scope>NUCLEOTIDE SEQUENCE [LARGE SCALE GENOMIC DNA]</scope>
    <source>
        <strain evidence="1 2">WSH-001</strain>
    </source>
</reference>
<evidence type="ECO:0000313" key="2">
    <source>
        <dbReference type="Proteomes" id="UP000000692"/>
    </source>
</evidence>
<dbReference type="Proteomes" id="UP000000692">
    <property type="component" value="Chromosome"/>
</dbReference>
<gene>
    <name evidence="1" type="ordered locus">KVU_2561</name>
</gene>
<protein>
    <submittedName>
        <fullName evidence="1">Uncharacterized protein</fullName>
    </submittedName>
</protein>
<proteinExistence type="predicted"/>
<dbReference type="KEGG" id="kvl:KVU_2561"/>
<dbReference type="AlphaFoldDB" id="F9Y8B4"/>
<dbReference type="eggNOG" id="ENOG5033IDA">
    <property type="taxonomic scope" value="Bacteria"/>
</dbReference>
<sequence>MLDRTRDADGDIQTRRNDLASLADLQVIRRIARIDRCTAGTDGRAQLICQGLEQREPLFRAKAAPARDDNPSGRQVGAITTCNPILDPGRQGGCGGRIDADDRRRTGCRTCGGKGGGAQADHLDCIARLHLLHRIAGIDRTQEGVRAQNTDHIGQDHYIQQRRDAWQGVFAGRRCWGQNVAICASKRHDQICHAFGDLVIQRRRLRPDHPRYAVDMCGRISRSGRPRDQYCHIAQGARAGDRTGGRIRDQRARLHFGQNQNSHQITPAAFSFATSSSTEATISPAARAAGSRVSNTLRRGVRSTPRVAASTASIGFFLAFIILGSEVKRGSFRRRSAVTTAGSGSATVCKPPSTSRVIVATSPSTATAEAKVPCPQPSSAANIWPVAFISSSIACLPAMTSLAPSERTTLFNSLATANGSGASLPSGSCTKMARSAPMPMALRKTSSDALVPTETATTSTAKPASFRRNASSTAISSKGLIDIFRLASSTPVPSGRTRTFTLWSTTRLTGTRIFIRFSYSYGQSDKP</sequence>
<name>F9Y8B4_KETVW</name>
<evidence type="ECO:0000313" key="1">
    <source>
        <dbReference type="EMBL" id="AEM42400.1"/>
    </source>
</evidence>
<keyword evidence="2" id="KW-1185">Reference proteome</keyword>
<organism evidence="1 2">
    <name type="scientific">Ketogulonicigenium vulgare (strain WSH-001)</name>
    <dbReference type="NCBI Taxonomy" id="759362"/>
    <lineage>
        <taxon>Bacteria</taxon>
        <taxon>Pseudomonadati</taxon>
        <taxon>Pseudomonadota</taxon>
        <taxon>Alphaproteobacteria</taxon>
        <taxon>Rhodobacterales</taxon>
        <taxon>Roseobacteraceae</taxon>
        <taxon>Ketogulonicigenium</taxon>
    </lineage>
</organism>
<dbReference type="OrthoDB" id="9788689at2"/>
<dbReference type="HOGENOM" id="CLU_516573_0_0_5"/>
<dbReference type="EMBL" id="CP002018">
    <property type="protein sequence ID" value="AEM42400.1"/>
    <property type="molecule type" value="Genomic_DNA"/>
</dbReference>